<dbReference type="EMBL" id="JACHXM010000027">
    <property type="protein sequence ID" value="MBB3142804.1"/>
    <property type="molecule type" value="Genomic_DNA"/>
</dbReference>
<comment type="caution">
    <text evidence="2">The sequence shown here is derived from an EMBL/GenBank/DDBJ whole genome shotgun (WGS) entry which is preliminary data.</text>
</comment>
<organism evidence="2 3">
    <name type="scientific">Halomonas organivorans</name>
    <dbReference type="NCBI Taxonomy" id="257772"/>
    <lineage>
        <taxon>Bacteria</taxon>
        <taxon>Pseudomonadati</taxon>
        <taxon>Pseudomonadota</taxon>
        <taxon>Gammaproteobacteria</taxon>
        <taxon>Oceanospirillales</taxon>
        <taxon>Halomonadaceae</taxon>
        <taxon>Halomonas</taxon>
    </lineage>
</organism>
<keyword evidence="3" id="KW-1185">Reference proteome</keyword>
<dbReference type="RefSeq" id="WP_183389164.1">
    <property type="nucleotide sequence ID" value="NZ_JACHXM010000027.1"/>
</dbReference>
<dbReference type="AlphaFoldDB" id="A0A7W5G721"/>
<name>A0A7W5G721_9GAMM</name>
<evidence type="ECO:0000256" key="1">
    <source>
        <dbReference type="SAM" id="MobiDB-lite"/>
    </source>
</evidence>
<evidence type="ECO:0000313" key="2">
    <source>
        <dbReference type="EMBL" id="MBB3142804.1"/>
    </source>
</evidence>
<evidence type="ECO:0000313" key="3">
    <source>
        <dbReference type="Proteomes" id="UP000525987"/>
    </source>
</evidence>
<protein>
    <submittedName>
        <fullName evidence="2">Uncharacterized protein</fullName>
    </submittedName>
</protein>
<reference evidence="2 3" key="1">
    <citation type="submission" date="2020-08" db="EMBL/GenBank/DDBJ databases">
        <title>Genomic Encyclopedia of Type Strains, Phase III (KMG-III): the genomes of soil and plant-associated and newly described type strains.</title>
        <authorList>
            <person name="Whitman W."/>
        </authorList>
    </citation>
    <scope>NUCLEOTIDE SEQUENCE [LARGE SCALE GENOMIC DNA]</scope>
    <source>
        <strain evidence="2 3">CECT 5995</strain>
    </source>
</reference>
<gene>
    <name evidence="2" type="ORF">FHR96_003706</name>
</gene>
<dbReference type="Proteomes" id="UP000525987">
    <property type="component" value="Unassembled WGS sequence"/>
</dbReference>
<sequence>MNVIRRVYDRLTGVLGYDRRGKRIRAGDPVMLVGEEIVPELSGLVARVLCKSSPKSKAERRHWGRASWVRIEIEGYTRTGRCQCHDLVRLEEGDDASWRQVSESTGWKPSSITQPDEVPA</sequence>
<feature type="compositionally biased region" description="Polar residues" evidence="1">
    <location>
        <begin position="99"/>
        <end position="114"/>
    </location>
</feature>
<feature type="region of interest" description="Disordered" evidence="1">
    <location>
        <begin position="95"/>
        <end position="120"/>
    </location>
</feature>
<proteinExistence type="predicted"/>
<accession>A0A7W5G721</accession>